<feature type="compositionally biased region" description="Basic residues" evidence="1">
    <location>
        <begin position="13"/>
        <end position="24"/>
    </location>
</feature>
<evidence type="ECO:0000313" key="2">
    <source>
        <dbReference type="EMBL" id="KAJ1211037.1"/>
    </source>
</evidence>
<gene>
    <name evidence="2" type="ORF">NDU88_006399</name>
</gene>
<comment type="caution">
    <text evidence="2">The sequence shown here is derived from an EMBL/GenBank/DDBJ whole genome shotgun (WGS) entry which is preliminary data.</text>
</comment>
<feature type="region of interest" description="Disordered" evidence="1">
    <location>
        <begin position="1"/>
        <end position="74"/>
    </location>
</feature>
<dbReference type="AlphaFoldDB" id="A0AAV7WEM1"/>
<organism evidence="2 3">
    <name type="scientific">Pleurodeles waltl</name>
    <name type="common">Iberian ribbed newt</name>
    <dbReference type="NCBI Taxonomy" id="8319"/>
    <lineage>
        <taxon>Eukaryota</taxon>
        <taxon>Metazoa</taxon>
        <taxon>Chordata</taxon>
        <taxon>Craniata</taxon>
        <taxon>Vertebrata</taxon>
        <taxon>Euteleostomi</taxon>
        <taxon>Amphibia</taxon>
        <taxon>Batrachia</taxon>
        <taxon>Caudata</taxon>
        <taxon>Salamandroidea</taxon>
        <taxon>Salamandridae</taxon>
        <taxon>Pleurodelinae</taxon>
        <taxon>Pleurodeles</taxon>
    </lineage>
</organism>
<feature type="compositionally biased region" description="Polar residues" evidence="1">
    <location>
        <begin position="1"/>
        <end position="10"/>
    </location>
</feature>
<protein>
    <submittedName>
        <fullName evidence="2">Uncharacterized protein</fullName>
    </submittedName>
</protein>
<accession>A0AAV7WEM1</accession>
<keyword evidence="3" id="KW-1185">Reference proteome</keyword>
<name>A0AAV7WEM1_PLEWA</name>
<proteinExistence type="predicted"/>
<reference evidence="2" key="1">
    <citation type="journal article" date="2022" name="bioRxiv">
        <title>Sequencing and chromosome-scale assembly of the giantPleurodeles waltlgenome.</title>
        <authorList>
            <person name="Brown T."/>
            <person name="Elewa A."/>
            <person name="Iarovenko S."/>
            <person name="Subramanian E."/>
            <person name="Araus A.J."/>
            <person name="Petzold A."/>
            <person name="Susuki M."/>
            <person name="Suzuki K.-i.T."/>
            <person name="Hayashi T."/>
            <person name="Toyoda A."/>
            <person name="Oliveira C."/>
            <person name="Osipova E."/>
            <person name="Leigh N.D."/>
            <person name="Simon A."/>
            <person name="Yun M.H."/>
        </authorList>
    </citation>
    <scope>NUCLEOTIDE SEQUENCE</scope>
    <source>
        <strain evidence="2">20211129_DDA</strain>
        <tissue evidence="2">Liver</tissue>
    </source>
</reference>
<sequence length="74" mass="8669">MRCNGMTQIPTRKWTRGKKKRKRVWRETARRRGKTTSRTRQGGWRAETVRRSEKSAQKQNRGRTAAIKCPGGIQ</sequence>
<evidence type="ECO:0000313" key="3">
    <source>
        <dbReference type="Proteomes" id="UP001066276"/>
    </source>
</evidence>
<dbReference type="EMBL" id="JANPWB010000002">
    <property type="protein sequence ID" value="KAJ1211037.1"/>
    <property type="molecule type" value="Genomic_DNA"/>
</dbReference>
<feature type="compositionally biased region" description="Basic and acidic residues" evidence="1">
    <location>
        <begin position="47"/>
        <end position="56"/>
    </location>
</feature>
<evidence type="ECO:0000256" key="1">
    <source>
        <dbReference type="SAM" id="MobiDB-lite"/>
    </source>
</evidence>
<dbReference type="Proteomes" id="UP001066276">
    <property type="component" value="Chromosome 1_2"/>
</dbReference>